<dbReference type="InterPro" id="IPR001138">
    <property type="entry name" value="Zn2Cys6_DnaBD"/>
</dbReference>
<feature type="compositionally biased region" description="Polar residues" evidence="7">
    <location>
        <begin position="87"/>
        <end position="105"/>
    </location>
</feature>
<dbReference type="PANTHER" id="PTHR47338:SF3">
    <property type="entry name" value="C6 FINGER DOMAIN TRANSCRIPTION FACTOR DBAA-RELATED"/>
    <property type="match status" value="1"/>
</dbReference>
<feature type="domain" description="Zn(2)-C6 fungal-type" evidence="8">
    <location>
        <begin position="22"/>
        <end position="51"/>
    </location>
</feature>
<organism evidence="9 10">
    <name type="scientific">Zasmidium cellare ATCC 36951</name>
    <dbReference type="NCBI Taxonomy" id="1080233"/>
    <lineage>
        <taxon>Eukaryota</taxon>
        <taxon>Fungi</taxon>
        <taxon>Dikarya</taxon>
        <taxon>Ascomycota</taxon>
        <taxon>Pezizomycotina</taxon>
        <taxon>Dothideomycetes</taxon>
        <taxon>Dothideomycetidae</taxon>
        <taxon>Mycosphaerellales</taxon>
        <taxon>Mycosphaerellaceae</taxon>
        <taxon>Zasmidium</taxon>
    </lineage>
</organism>
<feature type="region of interest" description="Disordered" evidence="7">
    <location>
        <begin position="181"/>
        <end position="209"/>
    </location>
</feature>
<dbReference type="GeneID" id="54564441"/>
<gene>
    <name evidence="9" type="ORF">M409DRAFT_49172</name>
</gene>
<reference evidence="9" key="1">
    <citation type="journal article" date="2020" name="Stud. Mycol.">
        <title>101 Dothideomycetes genomes: a test case for predicting lifestyles and emergence of pathogens.</title>
        <authorList>
            <person name="Haridas S."/>
            <person name="Albert R."/>
            <person name="Binder M."/>
            <person name="Bloem J."/>
            <person name="Labutti K."/>
            <person name="Salamov A."/>
            <person name="Andreopoulos B."/>
            <person name="Baker S."/>
            <person name="Barry K."/>
            <person name="Bills G."/>
            <person name="Bluhm B."/>
            <person name="Cannon C."/>
            <person name="Castanera R."/>
            <person name="Culley D."/>
            <person name="Daum C."/>
            <person name="Ezra D."/>
            <person name="Gonzalez J."/>
            <person name="Henrissat B."/>
            <person name="Kuo A."/>
            <person name="Liang C."/>
            <person name="Lipzen A."/>
            <person name="Lutzoni F."/>
            <person name="Magnuson J."/>
            <person name="Mondo S."/>
            <person name="Nolan M."/>
            <person name="Ohm R."/>
            <person name="Pangilinan J."/>
            <person name="Park H.-J."/>
            <person name="Ramirez L."/>
            <person name="Alfaro M."/>
            <person name="Sun H."/>
            <person name="Tritt A."/>
            <person name="Yoshinaga Y."/>
            <person name="Zwiers L.-H."/>
            <person name="Turgeon B."/>
            <person name="Goodwin S."/>
            <person name="Spatafora J."/>
            <person name="Crous P."/>
            <person name="Grigoriev I."/>
        </authorList>
    </citation>
    <scope>NUCLEOTIDE SEQUENCE</scope>
    <source>
        <strain evidence="9">ATCC 36951</strain>
    </source>
</reference>
<dbReference type="PANTHER" id="PTHR47338">
    <property type="entry name" value="ZN(II)2CYS6 TRANSCRIPTION FACTOR (EUROFUNG)-RELATED"/>
    <property type="match status" value="1"/>
</dbReference>
<keyword evidence="3" id="KW-0805">Transcription regulation</keyword>
<dbReference type="GO" id="GO:0005634">
    <property type="term" value="C:nucleus"/>
    <property type="evidence" value="ECO:0007669"/>
    <property type="project" value="UniProtKB-SubCell"/>
</dbReference>
<feature type="region of interest" description="Disordered" evidence="7">
    <location>
        <begin position="1"/>
        <end position="22"/>
    </location>
</feature>
<dbReference type="EMBL" id="ML993580">
    <property type="protein sequence ID" value="KAF2172617.1"/>
    <property type="molecule type" value="Genomic_DNA"/>
</dbReference>
<evidence type="ECO:0000313" key="9">
    <source>
        <dbReference type="EMBL" id="KAF2172617.1"/>
    </source>
</evidence>
<dbReference type="Pfam" id="PF00172">
    <property type="entry name" value="Zn_clus"/>
    <property type="match status" value="1"/>
</dbReference>
<dbReference type="CDD" id="cd12148">
    <property type="entry name" value="fungal_TF_MHR"/>
    <property type="match status" value="1"/>
</dbReference>
<dbReference type="InterPro" id="IPR007219">
    <property type="entry name" value="XnlR_reg_dom"/>
</dbReference>
<sequence length="414" mass="46308">MANIPSNSDRPQGAPRQRSGRACNNCRRRKMGCDRRAPCSSCKEQGIECSFDAPAAPRGPKRGYIEALRSRIVSLEQRLEDAGHGQGTQPYQQPSPSSDGRSSVDMSAFDLSGLEMPSSAYEDASSSSNGFPMDFNMDLDNLTDMKNAPMFMPESFPTPYMMPQSDEEAIRTMSMFEMPNEQPMPALSTSSRSGSISSPPMPSTPGRRQVNLSESQCAELDQVFLVLTGLDSDRVHASAPMLHRTRYTAWSRASRKNIDQHCLQYAMWAVAATAAPGWESLRDLLYREAWRLLGEQDIGDNKPNSGGVHIETVQAWILLAHGELMQRHERQAWVAAGRCLRLVHLMRLFELDRTTSSPPTPPKDWVGLEEKRRTFWMAFILDRLVSTREALPLTLGKQKLSTRQPIPEADFQNA</sequence>
<comment type="subcellular location">
    <subcellularLocation>
        <location evidence="1">Nucleus</location>
    </subcellularLocation>
</comment>
<dbReference type="Proteomes" id="UP000799537">
    <property type="component" value="Unassembled WGS sequence"/>
</dbReference>
<feature type="compositionally biased region" description="Low complexity" evidence="7">
    <location>
        <begin position="188"/>
        <end position="198"/>
    </location>
</feature>
<dbReference type="InterPro" id="IPR036864">
    <property type="entry name" value="Zn2-C6_fun-type_DNA-bd_sf"/>
</dbReference>
<dbReference type="OrthoDB" id="3646551at2759"/>
<keyword evidence="6" id="KW-0539">Nucleus</keyword>
<evidence type="ECO:0000256" key="4">
    <source>
        <dbReference type="ARBA" id="ARBA00023125"/>
    </source>
</evidence>
<evidence type="ECO:0000256" key="5">
    <source>
        <dbReference type="ARBA" id="ARBA00023163"/>
    </source>
</evidence>
<dbReference type="RefSeq" id="XP_033673506.1">
    <property type="nucleotide sequence ID" value="XM_033811169.1"/>
</dbReference>
<keyword evidence="4" id="KW-0238">DNA-binding</keyword>
<keyword evidence="5" id="KW-0804">Transcription</keyword>
<protein>
    <recommendedName>
        <fullName evidence="8">Zn(2)-C6 fungal-type domain-containing protein</fullName>
    </recommendedName>
</protein>
<dbReference type="SMART" id="SM00906">
    <property type="entry name" value="Fungal_trans"/>
    <property type="match status" value="1"/>
</dbReference>
<evidence type="ECO:0000256" key="1">
    <source>
        <dbReference type="ARBA" id="ARBA00004123"/>
    </source>
</evidence>
<dbReference type="Pfam" id="PF04082">
    <property type="entry name" value="Fungal_trans"/>
    <property type="match status" value="1"/>
</dbReference>
<dbReference type="PROSITE" id="PS00463">
    <property type="entry name" value="ZN2_CY6_FUNGAL_1"/>
    <property type="match status" value="1"/>
</dbReference>
<keyword evidence="10" id="KW-1185">Reference proteome</keyword>
<evidence type="ECO:0000259" key="8">
    <source>
        <dbReference type="PROSITE" id="PS50048"/>
    </source>
</evidence>
<dbReference type="GO" id="GO:0003677">
    <property type="term" value="F:DNA binding"/>
    <property type="evidence" value="ECO:0007669"/>
    <property type="project" value="UniProtKB-KW"/>
</dbReference>
<evidence type="ECO:0000256" key="6">
    <source>
        <dbReference type="ARBA" id="ARBA00023242"/>
    </source>
</evidence>
<evidence type="ECO:0000256" key="3">
    <source>
        <dbReference type="ARBA" id="ARBA00023015"/>
    </source>
</evidence>
<keyword evidence="2" id="KW-0479">Metal-binding</keyword>
<feature type="region of interest" description="Disordered" evidence="7">
    <location>
        <begin position="80"/>
        <end position="105"/>
    </location>
</feature>
<dbReference type="InterPro" id="IPR050815">
    <property type="entry name" value="TF_fung"/>
</dbReference>
<accession>A0A6A6CZG0</accession>
<name>A0A6A6CZG0_ZASCE</name>
<dbReference type="GO" id="GO:0006351">
    <property type="term" value="P:DNA-templated transcription"/>
    <property type="evidence" value="ECO:0007669"/>
    <property type="project" value="InterPro"/>
</dbReference>
<evidence type="ECO:0000256" key="2">
    <source>
        <dbReference type="ARBA" id="ARBA00022723"/>
    </source>
</evidence>
<dbReference type="CDD" id="cd00067">
    <property type="entry name" value="GAL4"/>
    <property type="match status" value="1"/>
</dbReference>
<dbReference type="SUPFAM" id="SSF57701">
    <property type="entry name" value="Zn2/Cys6 DNA-binding domain"/>
    <property type="match status" value="1"/>
</dbReference>
<feature type="compositionally biased region" description="Polar residues" evidence="7">
    <location>
        <begin position="1"/>
        <end position="10"/>
    </location>
</feature>
<dbReference type="GO" id="GO:0000981">
    <property type="term" value="F:DNA-binding transcription factor activity, RNA polymerase II-specific"/>
    <property type="evidence" value="ECO:0007669"/>
    <property type="project" value="InterPro"/>
</dbReference>
<dbReference type="SMART" id="SM00066">
    <property type="entry name" value="GAL4"/>
    <property type="match status" value="1"/>
</dbReference>
<dbReference type="Gene3D" id="4.10.240.10">
    <property type="entry name" value="Zn(2)-C6 fungal-type DNA-binding domain"/>
    <property type="match status" value="1"/>
</dbReference>
<evidence type="ECO:0000256" key="7">
    <source>
        <dbReference type="SAM" id="MobiDB-lite"/>
    </source>
</evidence>
<dbReference type="PROSITE" id="PS50048">
    <property type="entry name" value="ZN2_CY6_FUNGAL_2"/>
    <property type="match status" value="1"/>
</dbReference>
<evidence type="ECO:0000313" key="10">
    <source>
        <dbReference type="Proteomes" id="UP000799537"/>
    </source>
</evidence>
<dbReference type="GO" id="GO:0008270">
    <property type="term" value="F:zinc ion binding"/>
    <property type="evidence" value="ECO:0007669"/>
    <property type="project" value="InterPro"/>
</dbReference>
<dbReference type="AlphaFoldDB" id="A0A6A6CZG0"/>
<proteinExistence type="predicted"/>